<accession>A0A1D7VN11</accession>
<name>A0A1D7VN11_9ACTN</name>
<feature type="signal peptide" evidence="1">
    <location>
        <begin position="1"/>
        <end position="32"/>
    </location>
</feature>
<sequence length="98" mass="10831">MTGASSTGGLRRALATGAAAVALAGGVLFSTAATTSAEPRPDSDNVAIQQIDRGERCHAVHRHWTRVWHPAWRDRHGKRHPGYWTRVLHRAHMVCHKH</sequence>
<keyword evidence="1" id="KW-0732">Signal</keyword>
<evidence type="ECO:0000313" key="2">
    <source>
        <dbReference type="EMBL" id="AOP48140.1"/>
    </source>
</evidence>
<dbReference type="EMBL" id="CP017157">
    <property type="protein sequence ID" value="AOP48140.1"/>
    <property type="molecule type" value="Genomic_DNA"/>
</dbReference>
<dbReference type="Proteomes" id="UP000094094">
    <property type="component" value="Chromosome"/>
</dbReference>
<feature type="chain" id="PRO_5039662962" evidence="1">
    <location>
        <begin position="33"/>
        <end position="98"/>
    </location>
</feature>
<protein>
    <submittedName>
        <fullName evidence="2">Uncharacterized protein</fullName>
    </submittedName>
</protein>
<dbReference type="KEGG" id="slc:SL103_19605"/>
<reference evidence="2 3" key="1">
    <citation type="submission" date="2016-09" db="EMBL/GenBank/DDBJ databases">
        <title>Complete genome sequencing of Streptomyces lydicus 103 and metabolic pathways analysis of antibiotic biosynthesis.</title>
        <authorList>
            <person name="Jia N."/>
            <person name="Ding M.-Z."/>
            <person name="Gao F."/>
            <person name="Yuan Y.-J."/>
        </authorList>
    </citation>
    <scope>NUCLEOTIDE SEQUENCE [LARGE SCALE GENOMIC DNA]</scope>
    <source>
        <strain evidence="2 3">103</strain>
    </source>
</reference>
<proteinExistence type="predicted"/>
<gene>
    <name evidence="2" type="ORF">SL103_19605</name>
</gene>
<evidence type="ECO:0000256" key="1">
    <source>
        <dbReference type="SAM" id="SignalP"/>
    </source>
</evidence>
<keyword evidence="3" id="KW-1185">Reference proteome</keyword>
<dbReference type="AlphaFoldDB" id="A0A1D7VN11"/>
<evidence type="ECO:0000313" key="3">
    <source>
        <dbReference type="Proteomes" id="UP000094094"/>
    </source>
</evidence>
<dbReference type="OrthoDB" id="4254889at2"/>
<organism evidence="2 3">
    <name type="scientific">Streptomyces lydicus</name>
    <dbReference type="NCBI Taxonomy" id="47763"/>
    <lineage>
        <taxon>Bacteria</taxon>
        <taxon>Bacillati</taxon>
        <taxon>Actinomycetota</taxon>
        <taxon>Actinomycetes</taxon>
        <taxon>Kitasatosporales</taxon>
        <taxon>Streptomycetaceae</taxon>
        <taxon>Streptomyces</taxon>
    </lineage>
</organism>